<dbReference type="EC" id="3.1.3.87" evidence="4"/>
<dbReference type="AlphaFoldDB" id="A0A1Y3PH44"/>
<keyword evidence="1 4" id="KW-0028">Amino-acid biosynthesis</keyword>
<dbReference type="Gene3D" id="3.40.50.1000">
    <property type="entry name" value="HAD superfamily/HAD-like"/>
    <property type="match status" value="1"/>
</dbReference>
<keyword evidence="2 4" id="KW-0378">Hydrolase</keyword>
<comment type="similarity">
    <text evidence="4">Belongs to the HAD-like hydrolase superfamily. MtnX family.</text>
</comment>
<dbReference type="GO" id="GO:0043716">
    <property type="term" value="F:2-hydroxy-3-keto-5-methylthiopentenyl-1-phosphate phosphatase activity"/>
    <property type="evidence" value="ECO:0007669"/>
    <property type="project" value="UniProtKB-UniRule"/>
</dbReference>
<proteinExistence type="inferred from homology"/>
<comment type="pathway">
    <text evidence="4">Amino-acid biosynthesis; L-methionine biosynthesis via salvage pathway; L-methionine from S-methyl-5-thio-alpha-D-ribose 1-phosphate: step 4/6.</text>
</comment>
<dbReference type="InterPro" id="IPR050849">
    <property type="entry name" value="HAD-like_hydrolase_phosphatase"/>
</dbReference>
<dbReference type="InterPro" id="IPR017718">
    <property type="entry name" value="HAD-SF_hydro_IB_MtnX"/>
</dbReference>
<evidence type="ECO:0000313" key="5">
    <source>
        <dbReference type="EMBL" id="OUM84418.1"/>
    </source>
</evidence>
<keyword evidence="3 4" id="KW-0486">Methionine biosynthesis</keyword>
<comment type="caution">
    <text evidence="5">The sequence shown here is derived from an EMBL/GenBank/DDBJ whole genome shotgun (WGS) entry which is preliminary data.</text>
</comment>
<comment type="function">
    <text evidence="4">Dephosphorylates 2-hydroxy-3-keto-5-methylthiopentenyl-1-phosphate (HK-MTPenyl-1-P) yielding 1,2-dihydroxy-3-keto-5-methylthiopentene (DHK-MTPene).</text>
</comment>
<dbReference type="InterPro" id="IPR036412">
    <property type="entry name" value="HAD-like_sf"/>
</dbReference>
<evidence type="ECO:0000256" key="2">
    <source>
        <dbReference type="ARBA" id="ARBA00022801"/>
    </source>
</evidence>
<dbReference type="UniPathway" id="UPA00904">
    <property type="reaction ID" value="UER00877"/>
</dbReference>
<dbReference type="Pfam" id="PF12710">
    <property type="entry name" value="HAD"/>
    <property type="match status" value="1"/>
</dbReference>
<dbReference type="InterPro" id="IPR023214">
    <property type="entry name" value="HAD_sf"/>
</dbReference>
<dbReference type="Gene3D" id="3.90.1470.20">
    <property type="match status" value="1"/>
</dbReference>
<dbReference type="GO" id="GO:0019509">
    <property type="term" value="P:L-methionine salvage from methylthioadenosine"/>
    <property type="evidence" value="ECO:0007669"/>
    <property type="project" value="UniProtKB-UniRule"/>
</dbReference>
<comment type="catalytic activity">
    <reaction evidence="4">
        <text>2-hydroxy-5-methylsulfanyl-3-oxopent-1-enyl phosphate + H2O = 1,2-dihydroxy-5-(methylsulfanyl)pent-1-en-3-one + phosphate</text>
        <dbReference type="Rhea" id="RHEA:14481"/>
        <dbReference type="ChEBI" id="CHEBI:15377"/>
        <dbReference type="ChEBI" id="CHEBI:43474"/>
        <dbReference type="ChEBI" id="CHEBI:49252"/>
        <dbReference type="ChEBI" id="CHEBI:59505"/>
        <dbReference type="EC" id="3.1.3.87"/>
    </reaction>
</comment>
<dbReference type="PANTHER" id="PTHR28181:SF2">
    <property type="entry name" value="PHOSPHORIC MONOESTER HYDROLASE"/>
    <property type="match status" value="1"/>
</dbReference>
<dbReference type="CDD" id="cd07524">
    <property type="entry name" value="HAD_Pase"/>
    <property type="match status" value="1"/>
</dbReference>
<dbReference type="NCBIfam" id="NF007103">
    <property type="entry name" value="PRK09552.1"/>
    <property type="match status" value="1"/>
</dbReference>
<dbReference type="NCBIfam" id="TIGR01488">
    <property type="entry name" value="HAD-SF-IB"/>
    <property type="match status" value="1"/>
</dbReference>
<sequence length="248" mass="27443">MGGGGRVSGAPSCERTVNGQRQTVIFCDFDGTITSNDNIVSIMKHFDPPGWEQIKDDILAQRISIREGVGRMFALLPTSRKEEIVRYAVENVQIRPGFQEFVSYCRENGIRLLVTSGGIGFFVYPVLARFAIPVSDIYCNGSDFGGQNIRILWPHPCDEHCQLDCGMCKTTIIRSYPSETFKRILIGDSITDLAGATLADLVIARDFLRQKCAELGIPHRPFATFYDVIEILRQSGQRAGTAVGDDGD</sequence>
<organism evidence="5 6">
    <name type="scientific">Bacillus thermozeamaize</name>
    <dbReference type="NCBI Taxonomy" id="230954"/>
    <lineage>
        <taxon>Bacteria</taxon>
        <taxon>Bacillati</taxon>
        <taxon>Bacillota</taxon>
        <taxon>Bacilli</taxon>
        <taxon>Bacillales</taxon>
        <taxon>Bacillaceae</taxon>
        <taxon>Bacillus</taxon>
    </lineage>
</organism>
<dbReference type="PANTHER" id="PTHR28181">
    <property type="entry name" value="UPF0655 PROTEIN YCR015C"/>
    <property type="match status" value="1"/>
</dbReference>
<name>A0A1Y3PH44_9BACI</name>
<dbReference type="NCBIfam" id="TIGR01489">
    <property type="entry name" value="DKMTPPase-SF"/>
    <property type="match status" value="1"/>
</dbReference>
<dbReference type="HAMAP" id="MF_01680">
    <property type="entry name" value="Salvage_MtnX"/>
    <property type="match status" value="1"/>
</dbReference>
<dbReference type="SUPFAM" id="SSF56784">
    <property type="entry name" value="HAD-like"/>
    <property type="match status" value="1"/>
</dbReference>
<evidence type="ECO:0000256" key="3">
    <source>
        <dbReference type="ARBA" id="ARBA00023167"/>
    </source>
</evidence>
<accession>A0A1Y3PH44</accession>
<dbReference type="InterPro" id="IPR006384">
    <property type="entry name" value="HAD_hydro_PyrdxlP_Pase-like"/>
</dbReference>
<evidence type="ECO:0000313" key="6">
    <source>
        <dbReference type="Proteomes" id="UP000196475"/>
    </source>
</evidence>
<dbReference type="EMBL" id="LZRT01000130">
    <property type="protein sequence ID" value="OUM84418.1"/>
    <property type="molecule type" value="Genomic_DNA"/>
</dbReference>
<evidence type="ECO:0000256" key="4">
    <source>
        <dbReference type="HAMAP-Rule" id="MF_01680"/>
    </source>
</evidence>
<evidence type="ECO:0000256" key="1">
    <source>
        <dbReference type="ARBA" id="ARBA00022605"/>
    </source>
</evidence>
<dbReference type="Proteomes" id="UP000196475">
    <property type="component" value="Unassembled WGS sequence"/>
</dbReference>
<protein>
    <recommendedName>
        <fullName evidence="4">2-hydroxy-3-keto-5-methylthiopentenyl-1-phosphate phosphatase</fullName>
        <shortName evidence="4">HK-MTPenyl-1-P phosphatase</shortName>
        <ecNumber evidence="4">3.1.3.87</ecNumber>
    </recommendedName>
</protein>
<reference evidence="6" key="1">
    <citation type="submission" date="2016-06" db="EMBL/GenBank/DDBJ databases">
        <authorList>
            <person name="Nascimento L."/>
            <person name="Pereira R.V."/>
            <person name="Martins L.F."/>
            <person name="Quaggio R.B."/>
            <person name="Silva A.M."/>
            <person name="Setubal J.C."/>
        </authorList>
    </citation>
    <scope>NUCLEOTIDE SEQUENCE [LARGE SCALE GENOMIC DNA]</scope>
</reference>
<gene>
    <name evidence="4" type="primary">mtnX</name>
    <name evidence="5" type="ORF">BAA01_00940</name>
</gene>